<dbReference type="Proteomes" id="UP000777438">
    <property type="component" value="Unassembled WGS sequence"/>
</dbReference>
<dbReference type="EMBL" id="JAGPYM010000010">
    <property type="protein sequence ID" value="KAH6889714.1"/>
    <property type="molecule type" value="Genomic_DNA"/>
</dbReference>
<evidence type="ECO:0000259" key="9">
    <source>
        <dbReference type="PROSITE" id="PS50850"/>
    </source>
</evidence>
<keyword evidence="2" id="KW-0813">Transport</keyword>
<dbReference type="GO" id="GO:0016020">
    <property type="term" value="C:membrane"/>
    <property type="evidence" value="ECO:0007669"/>
    <property type="project" value="UniProtKB-SubCell"/>
</dbReference>
<feature type="domain" description="Major facilitator superfamily (MFS) profile" evidence="9">
    <location>
        <begin position="41"/>
        <end position="453"/>
    </location>
</feature>
<protein>
    <submittedName>
        <fullName evidence="10">Major facilitator superfamily domain-containing protein</fullName>
    </submittedName>
</protein>
<accession>A0A9P9ASN4</accession>
<keyword evidence="11" id="KW-1185">Reference proteome</keyword>
<comment type="subcellular location">
    <subcellularLocation>
        <location evidence="1">Membrane</location>
        <topology evidence="1">Multi-pass membrane protein</topology>
    </subcellularLocation>
</comment>
<feature type="transmembrane region" description="Helical" evidence="8">
    <location>
        <begin position="396"/>
        <end position="416"/>
    </location>
</feature>
<feature type="transmembrane region" description="Helical" evidence="8">
    <location>
        <begin position="137"/>
        <end position="157"/>
    </location>
</feature>
<dbReference type="InterPro" id="IPR036259">
    <property type="entry name" value="MFS_trans_sf"/>
</dbReference>
<evidence type="ECO:0000256" key="4">
    <source>
        <dbReference type="ARBA" id="ARBA00022989"/>
    </source>
</evidence>
<evidence type="ECO:0000256" key="5">
    <source>
        <dbReference type="ARBA" id="ARBA00023136"/>
    </source>
</evidence>
<name>A0A9P9ASN4_9HYPO</name>
<dbReference type="SUPFAM" id="SSF103473">
    <property type="entry name" value="MFS general substrate transporter"/>
    <property type="match status" value="1"/>
</dbReference>
<dbReference type="FunFam" id="1.20.1250.20:FF:000064">
    <property type="entry name" value="MFS allantoate transporter"/>
    <property type="match status" value="1"/>
</dbReference>
<evidence type="ECO:0000313" key="11">
    <source>
        <dbReference type="Proteomes" id="UP000777438"/>
    </source>
</evidence>
<feature type="transmembrane region" description="Helical" evidence="8">
    <location>
        <begin position="201"/>
        <end position="221"/>
    </location>
</feature>
<feature type="transmembrane region" description="Helical" evidence="8">
    <location>
        <begin position="365"/>
        <end position="384"/>
    </location>
</feature>
<evidence type="ECO:0000256" key="8">
    <source>
        <dbReference type="SAM" id="Phobius"/>
    </source>
</evidence>
<feature type="transmembrane region" description="Helical" evidence="8">
    <location>
        <begin position="169"/>
        <end position="189"/>
    </location>
</feature>
<dbReference type="InterPro" id="IPR020846">
    <property type="entry name" value="MFS_dom"/>
</dbReference>
<dbReference type="Pfam" id="PF07690">
    <property type="entry name" value="MFS_1"/>
    <property type="match status" value="1"/>
</dbReference>
<dbReference type="GO" id="GO:0022857">
    <property type="term" value="F:transmembrane transporter activity"/>
    <property type="evidence" value="ECO:0007669"/>
    <property type="project" value="InterPro"/>
</dbReference>
<feature type="transmembrane region" description="Helical" evidence="8">
    <location>
        <begin position="41"/>
        <end position="67"/>
    </location>
</feature>
<dbReference type="Gene3D" id="1.20.1250.20">
    <property type="entry name" value="MFS general substrate transporter like domains"/>
    <property type="match status" value="2"/>
</dbReference>
<comment type="similarity">
    <text evidence="7">Belongs to the major facilitator superfamily. Allantoate permease family.</text>
</comment>
<dbReference type="AlphaFoldDB" id="A0A9P9ASN4"/>
<evidence type="ECO:0000256" key="3">
    <source>
        <dbReference type="ARBA" id="ARBA00022692"/>
    </source>
</evidence>
<dbReference type="PANTHER" id="PTHR43791">
    <property type="entry name" value="PERMEASE-RELATED"/>
    <property type="match status" value="1"/>
</dbReference>
<evidence type="ECO:0000256" key="6">
    <source>
        <dbReference type="ARBA" id="ARBA00023180"/>
    </source>
</evidence>
<feature type="transmembrane region" description="Helical" evidence="8">
    <location>
        <begin position="335"/>
        <end position="353"/>
    </location>
</feature>
<feature type="transmembrane region" description="Helical" evidence="8">
    <location>
        <begin position="428"/>
        <end position="449"/>
    </location>
</feature>
<reference evidence="10 11" key="1">
    <citation type="journal article" date="2021" name="Nat. Commun.">
        <title>Genetic determinants of endophytism in the Arabidopsis root mycobiome.</title>
        <authorList>
            <person name="Mesny F."/>
            <person name="Miyauchi S."/>
            <person name="Thiergart T."/>
            <person name="Pickel B."/>
            <person name="Atanasova L."/>
            <person name="Karlsson M."/>
            <person name="Huettel B."/>
            <person name="Barry K.W."/>
            <person name="Haridas S."/>
            <person name="Chen C."/>
            <person name="Bauer D."/>
            <person name="Andreopoulos W."/>
            <person name="Pangilinan J."/>
            <person name="LaButti K."/>
            <person name="Riley R."/>
            <person name="Lipzen A."/>
            <person name="Clum A."/>
            <person name="Drula E."/>
            <person name="Henrissat B."/>
            <person name="Kohler A."/>
            <person name="Grigoriev I.V."/>
            <person name="Martin F.M."/>
            <person name="Hacquard S."/>
        </authorList>
    </citation>
    <scope>NUCLEOTIDE SEQUENCE [LARGE SCALE GENOMIC DNA]</scope>
    <source>
        <strain evidence="10 11">MPI-CAGE-CH-0241</strain>
    </source>
</reference>
<dbReference type="PROSITE" id="PS50850">
    <property type="entry name" value="MFS"/>
    <property type="match status" value="1"/>
</dbReference>
<dbReference type="OrthoDB" id="6730379at2759"/>
<evidence type="ECO:0000256" key="7">
    <source>
        <dbReference type="ARBA" id="ARBA00037968"/>
    </source>
</evidence>
<gene>
    <name evidence="10" type="ORF">B0T10DRAFT_486692</name>
</gene>
<evidence type="ECO:0000313" key="10">
    <source>
        <dbReference type="EMBL" id="KAH6889714.1"/>
    </source>
</evidence>
<evidence type="ECO:0000256" key="1">
    <source>
        <dbReference type="ARBA" id="ARBA00004141"/>
    </source>
</evidence>
<feature type="transmembrane region" description="Helical" evidence="8">
    <location>
        <begin position="113"/>
        <end position="130"/>
    </location>
</feature>
<sequence>MSDNDVAQPLLATSAPTHARQPPSADTAVTREVLRKIDRTIIPLLFVTYIFNFMDKIILSSAAVFGLREDTNLHGQQYSWVSSVFYVGYLIWTYPTSILIARLPTGRYLTANTLFWGAVVALTATCYNFEGLMVVRFLLGVAEATITPGFMFLTSTWYTRDEMPTRVGIWFAGNAVGGLVASLFAFGVGHMGAGSVRPWRWMYMILGTTTFLWAIPMFLLLPDNISKATFLSVKERQIAADRVLTAGTGTTENTPWRWNQVRECLVDPKTWLIVGIELLTQIPNGGSQSFANIVVKSFGFTSLQSTLINIPVSLLSATVISGTGYLAGKFRTLNCLLIIAAVIPSVVGSAIIYNRAQVPHGIHLVAYFLLSSGPAAMPLNMALVQSNYRGVTKKMTMTGLLLFAYGVGNISGPHFFRESEDPKYETAFKTIMISYSLAIVCALFLRIYLQWLNAKRIEEEGILGSAGSAGFVDAHSPGALRHTSLNDEDLTDWQTVGFRYRL</sequence>
<feature type="transmembrane region" description="Helical" evidence="8">
    <location>
        <begin position="79"/>
        <end position="101"/>
    </location>
</feature>
<proteinExistence type="inferred from homology"/>
<evidence type="ECO:0000256" key="2">
    <source>
        <dbReference type="ARBA" id="ARBA00022448"/>
    </source>
</evidence>
<keyword evidence="6" id="KW-0325">Glycoprotein</keyword>
<dbReference type="PANTHER" id="PTHR43791:SF10">
    <property type="entry name" value="MAJOR FACILITATOR SUPERFAMILY (MFS) PROFILE DOMAIN-CONTAINING PROTEIN"/>
    <property type="match status" value="1"/>
</dbReference>
<keyword evidence="3 8" id="KW-0812">Transmembrane</keyword>
<comment type="caution">
    <text evidence="10">The sequence shown here is derived from an EMBL/GenBank/DDBJ whole genome shotgun (WGS) entry which is preliminary data.</text>
</comment>
<organism evidence="10 11">
    <name type="scientific">Thelonectria olida</name>
    <dbReference type="NCBI Taxonomy" id="1576542"/>
    <lineage>
        <taxon>Eukaryota</taxon>
        <taxon>Fungi</taxon>
        <taxon>Dikarya</taxon>
        <taxon>Ascomycota</taxon>
        <taxon>Pezizomycotina</taxon>
        <taxon>Sordariomycetes</taxon>
        <taxon>Hypocreomycetidae</taxon>
        <taxon>Hypocreales</taxon>
        <taxon>Nectriaceae</taxon>
        <taxon>Thelonectria</taxon>
    </lineage>
</organism>
<keyword evidence="4 8" id="KW-1133">Transmembrane helix</keyword>
<keyword evidence="5 8" id="KW-0472">Membrane</keyword>
<dbReference type="InterPro" id="IPR011701">
    <property type="entry name" value="MFS"/>
</dbReference>